<feature type="compositionally biased region" description="Polar residues" evidence="10">
    <location>
        <begin position="312"/>
        <end position="338"/>
    </location>
</feature>
<proteinExistence type="inferred from homology"/>
<reference evidence="14" key="1">
    <citation type="submission" date="2025-08" db="UniProtKB">
        <authorList>
            <consortium name="RefSeq"/>
        </authorList>
    </citation>
    <scope>IDENTIFICATION</scope>
    <source>
        <tissue evidence="14">Leaves</tissue>
    </source>
</reference>
<keyword evidence="3" id="KW-0479">Metal-binding</keyword>
<dbReference type="PROSITE" id="PS51017">
    <property type="entry name" value="CCT"/>
    <property type="match status" value="1"/>
</dbReference>
<evidence type="ECO:0000256" key="10">
    <source>
        <dbReference type="SAM" id="MobiDB-lite"/>
    </source>
</evidence>
<evidence type="ECO:0000256" key="4">
    <source>
        <dbReference type="ARBA" id="ARBA00022737"/>
    </source>
</evidence>
<evidence type="ECO:0000256" key="9">
    <source>
        <dbReference type="PROSITE-ProRule" id="PRU00357"/>
    </source>
</evidence>
<organism evidence="13 14">
    <name type="scientific">Coffea arabica</name>
    <name type="common">Arabian coffee</name>
    <dbReference type="NCBI Taxonomy" id="13443"/>
    <lineage>
        <taxon>Eukaryota</taxon>
        <taxon>Viridiplantae</taxon>
        <taxon>Streptophyta</taxon>
        <taxon>Embryophyta</taxon>
        <taxon>Tracheophyta</taxon>
        <taxon>Spermatophyta</taxon>
        <taxon>Magnoliopsida</taxon>
        <taxon>eudicotyledons</taxon>
        <taxon>Gunneridae</taxon>
        <taxon>Pentapetalae</taxon>
        <taxon>asterids</taxon>
        <taxon>lamiids</taxon>
        <taxon>Gentianales</taxon>
        <taxon>Rubiaceae</taxon>
        <taxon>Ixoroideae</taxon>
        <taxon>Gardenieae complex</taxon>
        <taxon>Bertiereae - Coffeeae clade</taxon>
        <taxon>Coffeeae</taxon>
        <taxon>Coffea</taxon>
    </lineage>
</organism>
<dbReference type="PANTHER" id="PTHR31717">
    <property type="entry name" value="ZINC FINGER PROTEIN CONSTANS-LIKE 10"/>
    <property type="match status" value="1"/>
</dbReference>
<gene>
    <name evidence="14" type="primary">LOC113716760</name>
</gene>
<dbReference type="PANTHER" id="PTHR31717:SF45">
    <property type="entry name" value="ZINC FINGER PROTEIN CONSTANS-LIKE 14-RELATED"/>
    <property type="match status" value="1"/>
</dbReference>
<keyword evidence="7 9" id="KW-0539">Nucleus</keyword>
<dbReference type="SMART" id="SM00336">
    <property type="entry name" value="BBOX"/>
    <property type="match status" value="2"/>
</dbReference>
<evidence type="ECO:0000259" key="12">
    <source>
        <dbReference type="PROSITE" id="PS51017"/>
    </source>
</evidence>
<keyword evidence="4" id="KW-0677">Repeat</keyword>
<evidence type="ECO:0000256" key="8">
    <source>
        <dbReference type="PROSITE-ProRule" id="PRU00024"/>
    </source>
</evidence>
<dbReference type="InterPro" id="IPR049808">
    <property type="entry name" value="CONSTANS-like_Bbox1"/>
</dbReference>
<evidence type="ECO:0000256" key="2">
    <source>
        <dbReference type="ARBA" id="ARBA00010024"/>
    </source>
</evidence>
<protein>
    <submittedName>
        <fullName evidence="14">Zinc finger protein CONSTANS-LIKE 14-like isoform X2</fullName>
    </submittedName>
</protein>
<evidence type="ECO:0000256" key="1">
    <source>
        <dbReference type="ARBA" id="ARBA00004123"/>
    </source>
</evidence>
<name>A0ABM4W4J3_COFAR</name>
<dbReference type="GeneID" id="113716760"/>
<sequence length="439" mass="47345">MVSPKRCSLAESSVPCDFCNEQTAILYCRADSAKLCLLCDHHVHSANALSRKHLRSQICDNCASEPVSVRCATDNLVLCQDCDWDAHATSAVSAAHDRIPLDSFSGCPSALELASAWGLELQDKKPSQPPNWFDVAPTAPTAGGFLDSSWTLPKEVSVSPSVLLQDLMVPTDNNNPSSAVIFSNCGPDLMKKHTSPSCGKQRLVIMKQLMGLLERDMGDGGGGGGGEELGPGTPNTSGGGCCGVWQGNEEVRGLGNGGDGVVGIVNQQFQPQQHQRQQEQQNAPFMSLLMMQTPAIPKERDRTVARNMWTTTACEPSTQNSNNPTASQGPATSESNNLPIGRATSGSGLGKRKCYGGLKDVHLMEQTVLVKSESTTAAAAKVDMELLAKNRGNAMQRYKEKKKTRRYDKHIRYESRKARADTRKRVKGRFVKASDAPDG</sequence>
<evidence type="ECO:0000313" key="14">
    <source>
        <dbReference type="RefSeq" id="XP_071926708.1"/>
    </source>
</evidence>
<dbReference type="PROSITE" id="PS50119">
    <property type="entry name" value="ZF_BBOX"/>
    <property type="match status" value="2"/>
</dbReference>
<keyword evidence="6" id="KW-0862">Zinc</keyword>
<dbReference type="CDD" id="cd19821">
    <property type="entry name" value="Bbox1_BBX-like"/>
    <property type="match status" value="2"/>
</dbReference>
<dbReference type="Pfam" id="PF00643">
    <property type="entry name" value="zf-B_box"/>
    <property type="match status" value="1"/>
</dbReference>
<evidence type="ECO:0000259" key="11">
    <source>
        <dbReference type="PROSITE" id="PS50119"/>
    </source>
</evidence>
<evidence type="ECO:0000256" key="3">
    <source>
        <dbReference type="ARBA" id="ARBA00022723"/>
    </source>
</evidence>
<evidence type="ECO:0000256" key="6">
    <source>
        <dbReference type="ARBA" id="ARBA00022833"/>
    </source>
</evidence>
<evidence type="ECO:0000256" key="7">
    <source>
        <dbReference type="ARBA" id="ARBA00023242"/>
    </source>
</evidence>
<keyword evidence="13" id="KW-1185">Reference proteome</keyword>
<dbReference type="Proteomes" id="UP001652660">
    <property type="component" value="Chromosome 11c"/>
</dbReference>
<accession>A0ABM4W4J3</accession>
<feature type="domain" description="B box-type" evidence="11">
    <location>
        <begin position="11"/>
        <end position="58"/>
    </location>
</feature>
<comment type="similarity">
    <text evidence="2">Belongs to the CONSTANS family.</text>
</comment>
<evidence type="ECO:0000256" key="5">
    <source>
        <dbReference type="ARBA" id="ARBA00022771"/>
    </source>
</evidence>
<feature type="compositionally biased region" description="Gly residues" evidence="10">
    <location>
        <begin position="219"/>
        <end position="229"/>
    </location>
</feature>
<dbReference type="InterPro" id="IPR010402">
    <property type="entry name" value="CCT_domain"/>
</dbReference>
<feature type="region of interest" description="Disordered" evidence="10">
    <location>
        <begin position="217"/>
        <end position="238"/>
    </location>
</feature>
<feature type="domain" description="B box-type" evidence="11">
    <location>
        <begin position="54"/>
        <end position="101"/>
    </location>
</feature>
<dbReference type="Pfam" id="PF06203">
    <property type="entry name" value="CCT"/>
    <property type="match status" value="1"/>
</dbReference>
<keyword evidence="5 8" id="KW-0863">Zinc-finger</keyword>
<comment type="subcellular location">
    <subcellularLocation>
        <location evidence="1 9">Nucleus</location>
    </subcellularLocation>
</comment>
<dbReference type="InterPro" id="IPR000315">
    <property type="entry name" value="Znf_B-box"/>
</dbReference>
<feature type="region of interest" description="Disordered" evidence="10">
    <location>
        <begin position="312"/>
        <end position="351"/>
    </location>
</feature>
<dbReference type="RefSeq" id="XP_071926708.1">
    <property type="nucleotide sequence ID" value="XM_072070607.1"/>
</dbReference>
<evidence type="ECO:0000313" key="13">
    <source>
        <dbReference type="Proteomes" id="UP001652660"/>
    </source>
</evidence>
<feature type="domain" description="CCT" evidence="12">
    <location>
        <begin position="391"/>
        <end position="433"/>
    </location>
</feature>